<feature type="compositionally biased region" description="Basic and acidic residues" evidence="5">
    <location>
        <begin position="411"/>
        <end position="427"/>
    </location>
</feature>
<name>A0A2K0UMW2_TRIHA</name>
<protein>
    <recommendedName>
        <fullName evidence="6">MYND-type domain-containing protein</fullName>
    </recommendedName>
</protein>
<comment type="caution">
    <text evidence="7">The sequence shown here is derived from an EMBL/GenBank/DDBJ whole genome shotgun (WGS) entry which is preliminary data.</text>
</comment>
<keyword evidence="2 4" id="KW-0863">Zinc-finger</keyword>
<dbReference type="InterPro" id="IPR002893">
    <property type="entry name" value="Znf_MYND"/>
</dbReference>
<evidence type="ECO:0000256" key="4">
    <source>
        <dbReference type="PROSITE-ProRule" id="PRU00134"/>
    </source>
</evidence>
<keyword evidence="1" id="KW-0479">Metal-binding</keyword>
<feature type="compositionally biased region" description="Acidic residues" evidence="5">
    <location>
        <begin position="428"/>
        <end position="439"/>
    </location>
</feature>
<dbReference type="GO" id="GO:0008270">
    <property type="term" value="F:zinc ion binding"/>
    <property type="evidence" value="ECO:0007669"/>
    <property type="project" value="UniProtKB-KW"/>
</dbReference>
<feature type="domain" description="MYND-type" evidence="6">
    <location>
        <begin position="22"/>
        <end position="60"/>
    </location>
</feature>
<feature type="region of interest" description="Disordered" evidence="5">
    <location>
        <begin position="408"/>
        <end position="439"/>
    </location>
</feature>
<dbReference type="AlphaFoldDB" id="A0A2K0UMW2"/>
<evidence type="ECO:0000256" key="2">
    <source>
        <dbReference type="ARBA" id="ARBA00022771"/>
    </source>
</evidence>
<dbReference type="OrthoDB" id="5952526at2759"/>
<reference evidence="7 8" key="1">
    <citation type="submission" date="2017-02" db="EMBL/GenBank/DDBJ databases">
        <title>Genomes of Trichoderma spp. with biocontrol activity.</title>
        <authorList>
            <person name="Gardiner D."/>
            <person name="Kazan K."/>
            <person name="Vos C."/>
            <person name="Harvey P."/>
        </authorList>
    </citation>
    <scope>NUCLEOTIDE SEQUENCE [LARGE SCALE GENOMIC DNA]</scope>
    <source>
        <strain evidence="7 8">Tr1</strain>
    </source>
</reference>
<evidence type="ECO:0000256" key="5">
    <source>
        <dbReference type="SAM" id="MobiDB-lite"/>
    </source>
</evidence>
<dbReference type="Pfam" id="PF01753">
    <property type="entry name" value="zf-MYND"/>
    <property type="match status" value="1"/>
</dbReference>
<keyword evidence="3" id="KW-0862">Zinc</keyword>
<evidence type="ECO:0000313" key="8">
    <source>
        <dbReference type="Proteomes" id="UP000236290"/>
    </source>
</evidence>
<evidence type="ECO:0000259" key="6">
    <source>
        <dbReference type="PROSITE" id="PS50865"/>
    </source>
</evidence>
<sequence>MSYFPPSASDYKGIAGPLRHCCSHCQAADPKLLRCNGCLAVRYCSREHQAAHWPKHKSACSKIKKARAKLAQEDRAVRNATEDFMTPANAFETHVGRFWGIVNTRDYMRARMALAMKLLLQGTLGSVTEAYEHMRDMLRLNRSDNMGIRDMVPALMLRLDLDQECYDFVKWWATCDPDGRYDWGDMTLPHLNLHGADVFEEPKFLYVEYSDLNSLVALLLLNLKLLVDIHNLKITRKILSRTSLPIELRDKIELAVVRSPLSTKLQKEAPGSLLQTESTLMNHIRRLGAILVENNGHFMSNLFDPDEALCSRPEAYSRGSWEEMAFSIQHSYAAWWETQGVLDLLKDARMCAARDSEDEIADIMDAKTFRLSTGPNRTAEELLEDMSLNRIWGYLHYAAENACYLGPWSERPSEQHTKESKENWARAEEEDEEWSDDED</sequence>
<dbReference type="EMBL" id="MTYI01000016">
    <property type="protein sequence ID" value="PNP59102.1"/>
    <property type="molecule type" value="Genomic_DNA"/>
</dbReference>
<dbReference type="SUPFAM" id="SSF144232">
    <property type="entry name" value="HIT/MYND zinc finger-like"/>
    <property type="match status" value="1"/>
</dbReference>
<organism evidence="7 8">
    <name type="scientific">Trichoderma harzianum</name>
    <name type="common">Hypocrea lixii</name>
    <dbReference type="NCBI Taxonomy" id="5544"/>
    <lineage>
        <taxon>Eukaryota</taxon>
        <taxon>Fungi</taxon>
        <taxon>Dikarya</taxon>
        <taxon>Ascomycota</taxon>
        <taxon>Pezizomycotina</taxon>
        <taxon>Sordariomycetes</taxon>
        <taxon>Hypocreomycetidae</taxon>
        <taxon>Hypocreales</taxon>
        <taxon>Hypocreaceae</taxon>
        <taxon>Trichoderma</taxon>
    </lineage>
</organism>
<proteinExistence type="predicted"/>
<evidence type="ECO:0000313" key="7">
    <source>
        <dbReference type="EMBL" id="PNP59102.1"/>
    </source>
</evidence>
<evidence type="ECO:0000256" key="1">
    <source>
        <dbReference type="ARBA" id="ARBA00022723"/>
    </source>
</evidence>
<evidence type="ECO:0000256" key="3">
    <source>
        <dbReference type="ARBA" id="ARBA00022833"/>
    </source>
</evidence>
<gene>
    <name evidence="7" type="ORF">THARTR1_01350</name>
</gene>
<dbReference type="Proteomes" id="UP000236290">
    <property type="component" value="Unassembled WGS sequence"/>
</dbReference>
<accession>A0A2K0UMW2</accession>
<dbReference type="Gene3D" id="6.10.140.2220">
    <property type="match status" value="1"/>
</dbReference>
<dbReference type="PROSITE" id="PS50865">
    <property type="entry name" value="ZF_MYND_2"/>
    <property type="match status" value="1"/>
</dbReference>